<feature type="compositionally biased region" description="Basic and acidic residues" evidence="1">
    <location>
        <begin position="70"/>
        <end position="89"/>
    </location>
</feature>
<feature type="compositionally biased region" description="Basic and acidic residues" evidence="1">
    <location>
        <begin position="1"/>
        <end position="17"/>
    </location>
</feature>
<keyword evidence="3" id="KW-1185">Reference proteome</keyword>
<dbReference type="EMBL" id="JAWDJR010000005">
    <property type="protein sequence ID" value="KAK9974976.1"/>
    <property type="molecule type" value="Genomic_DNA"/>
</dbReference>
<feature type="region of interest" description="Disordered" evidence="1">
    <location>
        <begin position="1"/>
        <end position="22"/>
    </location>
</feature>
<feature type="region of interest" description="Disordered" evidence="1">
    <location>
        <begin position="55"/>
        <end position="102"/>
    </location>
</feature>
<dbReference type="Proteomes" id="UP001479290">
    <property type="component" value="Unassembled WGS sequence"/>
</dbReference>
<gene>
    <name evidence="2" type="ORF">ABG768_023040</name>
</gene>
<dbReference type="AlphaFoldDB" id="A0AAW2AMP8"/>
<name>A0AAW2AMP8_CULAL</name>
<sequence>MSKGCRIRDRGGEKDETTAETQWRTLGFPRRIVPLSFPETLTCDVLLRCPRVGFSGAVRGTQSSAHPGRTRGEDGERDRPSGLSREGRTNRKRDTRGRDRDE</sequence>
<protein>
    <submittedName>
        <fullName evidence="2">Uncharacterized protein</fullName>
    </submittedName>
</protein>
<accession>A0AAW2AMP8</accession>
<proteinExistence type="predicted"/>
<reference evidence="2 3" key="1">
    <citation type="submission" date="2024-05" db="EMBL/GenBank/DDBJ databases">
        <title>A high-quality chromosomal-level genome assembly of Topmouth culter (Culter alburnus).</title>
        <authorList>
            <person name="Zhao H."/>
        </authorList>
    </citation>
    <scope>NUCLEOTIDE SEQUENCE [LARGE SCALE GENOMIC DNA]</scope>
    <source>
        <strain evidence="2">CATC2023</strain>
        <tissue evidence="2">Muscle</tissue>
    </source>
</reference>
<comment type="caution">
    <text evidence="2">The sequence shown here is derived from an EMBL/GenBank/DDBJ whole genome shotgun (WGS) entry which is preliminary data.</text>
</comment>
<evidence type="ECO:0000313" key="3">
    <source>
        <dbReference type="Proteomes" id="UP001479290"/>
    </source>
</evidence>
<evidence type="ECO:0000256" key="1">
    <source>
        <dbReference type="SAM" id="MobiDB-lite"/>
    </source>
</evidence>
<evidence type="ECO:0000313" key="2">
    <source>
        <dbReference type="EMBL" id="KAK9974976.1"/>
    </source>
</evidence>
<organism evidence="2 3">
    <name type="scientific">Culter alburnus</name>
    <name type="common">Topmouth culter</name>
    <dbReference type="NCBI Taxonomy" id="194366"/>
    <lineage>
        <taxon>Eukaryota</taxon>
        <taxon>Metazoa</taxon>
        <taxon>Chordata</taxon>
        <taxon>Craniata</taxon>
        <taxon>Vertebrata</taxon>
        <taxon>Euteleostomi</taxon>
        <taxon>Actinopterygii</taxon>
        <taxon>Neopterygii</taxon>
        <taxon>Teleostei</taxon>
        <taxon>Ostariophysi</taxon>
        <taxon>Cypriniformes</taxon>
        <taxon>Xenocyprididae</taxon>
        <taxon>Xenocypridinae</taxon>
        <taxon>Culter</taxon>
    </lineage>
</organism>